<dbReference type="Proteomes" id="UP001165121">
    <property type="component" value="Unassembled WGS sequence"/>
</dbReference>
<dbReference type="AlphaFoldDB" id="A0A9W6XX62"/>
<gene>
    <name evidence="1" type="ORF">Pfra01_001818600</name>
</gene>
<accession>A0A9W6XX62</accession>
<organism evidence="1 2">
    <name type="scientific">Phytophthora fragariaefolia</name>
    <dbReference type="NCBI Taxonomy" id="1490495"/>
    <lineage>
        <taxon>Eukaryota</taxon>
        <taxon>Sar</taxon>
        <taxon>Stramenopiles</taxon>
        <taxon>Oomycota</taxon>
        <taxon>Peronosporomycetes</taxon>
        <taxon>Peronosporales</taxon>
        <taxon>Peronosporaceae</taxon>
        <taxon>Phytophthora</taxon>
    </lineage>
</organism>
<name>A0A9W6XX62_9STRA</name>
<dbReference type="OrthoDB" id="110301at2759"/>
<sequence length="161" mass="18550">MQFSLTQAKLLLHGERDRCLESTWVLSEEIGFHRPTSKALHERDDLCRLVYRIKLDENDDDFKDRVLETGCIAESNVLAYLQDRGIKAKGARTVLRETRKLLRAGDLDERIIIFRQLLAIDRIENPAPADNIFTVADQLYLGKANDQVYSEIKIKQIGNNH</sequence>
<keyword evidence="2" id="KW-1185">Reference proteome</keyword>
<reference evidence="1" key="1">
    <citation type="submission" date="2023-04" db="EMBL/GenBank/DDBJ databases">
        <title>Phytophthora fragariaefolia NBRC 109709.</title>
        <authorList>
            <person name="Ichikawa N."/>
            <person name="Sato H."/>
            <person name="Tonouchi N."/>
        </authorList>
    </citation>
    <scope>NUCLEOTIDE SEQUENCE</scope>
    <source>
        <strain evidence="1">NBRC 109709</strain>
    </source>
</reference>
<proteinExistence type="predicted"/>
<dbReference type="EMBL" id="BSXT01002202">
    <property type="protein sequence ID" value="GMF47776.1"/>
    <property type="molecule type" value="Genomic_DNA"/>
</dbReference>
<protein>
    <submittedName>
        <fullName evidence="1">Unnamed protein product</fullName>
    </submittedName>
</protein>
<evidence type="ECO:0000313" key="1">
    <source>
        <dbReference type="EMBL" id="GMF47776.1"/>
    </source>
</evidence>
<evidence type="ECO:0000313" key="2">
    <source>
        <dbReference type="Proteomes" id="UP001165121"/>
    </source>
</evidence>
<comment type="caution">
    <text evidence="1">The sequence shown here is derived from an EMBL/GenBank/DDBJ whole genome shotgun (WGS) entry which is preliminary data.</text>
</comment>